<name>A0A060Z1N9_ONCMY</name>
<evidence type="ECO:0000256" key="6">
    <source>
        <dbReference type="PROSITE-ProRule" id="PRU00076"/>
    </source>
</evidence>
<dbReference type="Pfam" id="PF12947">
    <property type="entry name" value="EGF_3"/>
    <property type="match status" value="1"/>
</dbReference>
<accession>A0A060Z1N9</accession>
<dbReference type="PANTHER" id="PTHR24038:SF8">
    <property type="entry name" value="STABILIN-1"/>
    <property type="match status" value="1"/>
</dbReference>
<dbReference type="GO" id="GO:0016020">
    <property type="term" value="C:membrane"/>
    <property type="evidence" value="ECO:0007669"/>
    <property type="project" value="UniProtKB-SubCell"/>
</dbReference>
<protein>
    <recommendedName>
        <fullName evidence="7">EGF-like domain-containing protein</fullName>
    </recommendedName>
</protein>
<keyword evidence="4" id="KW-1015">Disulfide bond</keyword>
<evidence type="ECO:0000256" key="4">
    <source>
        <dbReference type="ARBA" id="ARBA00023157"/>
    </source>
</evidence>
<gene>
    <name evidence="8" type="ORF">GSONMT00045583001</name>
</gene>
<reference evidence="8" key="1">
    <citation type="journal article" date="2014" name="Nat. Commun.">
        <title>The rainbow trout genome provides novel insights into evolution after whole-genome duplication in vertebrates.</title>
        <authorList>
            <person name="Berthelot C."/>
            <person name="Brunet F."/>
            <person name="Chalopin D."/>
            <person name="Juanchich A."/>
            <person name="Bernard M."/>
            <person name="Noel B."/>
            <person name="Bento P."/>
            <person name="Da Silva C."/>
            <person name="Labadie K."/>
            <person name="Alberti A."/>
            <person name="Aury J.M."/>
            <person name="Louis A."/>
            <person name="Dehais P."/>
            <person name="Bardou P."/>
            <person name="Montfort J."/>
            <person name="Klopp C."/>
            <person name="Cabau C."/>
            <person name="Gaspin C."/>
            <person name="Thorgaard G.H."/>
            <person name="Boussaha M."/>
            <person name="Quillet E."/>
            <person name="Guyomard R."/>
            <person name="Galiana D."/>
            <person name="Bobe J."/>
            <person name="Volff J.N."/>
            <person name="Genet C."/>
            <person name="Wincker P."/>
            <person name="Jaillon O."/>
            <person name="Roest Crollius H."/>
            <person name="Guiguen Y."/>
        </authorList>
    </citation>
    <scope>NUCLEOTIDE SEQUENCE [LARGE SCALE GENOMIC DNA]</scope>
</reference>
<proteinExistence type="predicted"/>
<dbReference type="InterPro" id="IPR000742">
    <property type="entry name" value="EGF"/>
</dbReference>
<feature type="domain" description="EGF-like" evidence="7">
    <location>
        <begin position="32"/>
        <end position="73"/>
    </location>
</feature>
<comment type="subcellular location">
    <subcellularLocation>
        <location evidence="1">Membrane</location>
    </subcellularLocation>
</comment>
<evidence type="ECO:0000256" key="5">
    <source>
        <dbReference type="ARBA" id="ARBA00023180"/>
    </source>
</evidence>
<sequence length="140" mass="14680">MCVCFSCEPKETEGPRCQCVAGFTGNGTVCTEVNLCATGNGGCAQIANCTKTLPGERTCTCPEGYTGDGVWCLEIDGCLVNNGGCSSIAECIKTGPNLVRLHLFECQMVPYSLFNALLLTSSGLCMEYGAIGVTITLILQ</sequence>
<dbReference type="InterPro" id="IPR024731">
    <property type="entry name" value="NELL2-like_EGF"/>
</dbReference>
<evidence type="ECO:0000256" key="3">
    <source>
        <dbReference type="ARBA" id="ARBA00023136"/>
    </source>
</evidence>
<evidence type="ECO:0000313" key="8">
    <source>
        <dbReference type="EMBL" id="CDQ97737.1"/>
    </source>
</evidence>
<organism evidence="8 9">
    <name type="scientific">Oncorhynchus mykiss</name>
    <name type="common">Rainbow trout</name>
    <name type="synonym">Salmo gairdneri</name>
    <dbReference type="NCBI Taxonomy" id="8022"/>
    <lineage>
        <taxon>Eukaryota</taxon>
        <taxon>Metazoa</taxon>
        <taxon>Chordata</taxon>
        <taxon>Craniata</taxon>
        <taxon>Vertebrata</taxon>
        <taxon>Euteleostomi</taxon>
        <taxon>Actinopterygii</taxon>
        <taxon>Neopterygii</taxon>
        <taxon>Teleostei</taxon>
        <taxon>Protacanthopterygii</taxon>
        <taxon>Salmoniformes</taxon>
        <taxon>Salmonidae</taxon>
        <taxon>Salmoninae</taxon>
        <taxon>Oncorhynchus</taxon>
    </lineage>
</organism>
<dbReference type="STRING" id="8022.A0A060Z1N9"/>
<dbReference type="PROSITE" id="PS01186">
    <property type="entry name" value="EGF_2"/>
    <property type="match status" value="1"/>
</dbReference>
<evidence type="ECO:0000256" key="1">
    <source>
        <dbReference type="ARBA" id="ARBA00004370"/>
    </source>
</evidence>
<keyword evidence="5" id="KW-0325">Glycoprotein</keyword>
<comment type="caution">
    <text evidence="6">Lacks conserved residue(s) required for the propagation of feature annotation.</text>
</comment>
<dbReference type="Gene3D" id="2.10.25.10">
    <property type="entry name" value="Laminin"/>
    <property type="match status" value="1"/>
</dbReference>
<keyword evidence="2 6" id="KW-0245">EGF-like domain</keyword>
<dbReference type="PROSITE" id="PS50026">
    <property type="entry name" value="EGF_3"/>
    <property type="match status" value="1"/>
</dbReference>
<dbReference type="SUPFAM" id="SSF57196">
    <property type="entry name" value="EGF/Laminin"/>
    <property type="match status" value="1"/>
</dbReference>
<evidence type="ECO:0000259" key="7">
    <source>
        <dbReference type="PROSITE" id="PS50026"/>
    </source>
</evidence>
<dbReference type="AlphaFoldDB" id="A0A060Z1N9"/>
<dbReference type="FunFam" id="2.10.25.10:FF:000040">
    <property type="entry name" value="Stabilin 2"/>
    <property type="match status" value="1"/>
</dbReference>
<dbReference type="PaxDb" id="8022-A0A060Z1N9"/>
<dbReference type="EMBL" id="FR932808">
    <property type="protein sequence ID" value="CDQ97737.1"/>
    <property type="molecule type" value="Genomic_DNA"/>
</dbReference>
<keyword evidence="3" id="KW-0472">Membrane</keyword>
<reference evidence="8" key="2">
    <citation type="submission" date="2014-03" db="EMBL/GenBank/DDBJ databases">
        <authorList>
            <person name="Genoscope - CEA"/>
        </authorList>
    </citation>
    <scope>NUCLEOTIDE SEQUENCE</scope>
</reference>
<evidence type="ECO:0000313" key="9">
    <source>
        <dbReference type="Proteomes" id="UP000193380"/>
    </source>
</evidence>
<dbReference type="Proteomes" id="UP000193380">
    <property type="component" value="Unassembled WGS sequence"/>
</dbReference>
<dbReference type="PANTHER" id="PTHR24038">
    <property type="entry name" value="STABILIN"/>
    <property type="match status" value="1"/>
</dbReference>
<evidence type="ECO:0000256" key="2">
    <source>
        <dbReference type="ARBA" id="ARBA00022536"/>
    </source>
</evidence>